<feature type="transmembrane region" description="Helical" evidence="1">
    <location>
        <begin position="338"/>
        <end position="361"/>
    </location>
</feature>
<feature type="transmembrane region" description="Helical" evidence="1">
    <location>
        <begin position="184"/>
        <end position="206"/>
    </location>
</feature>
<feature type="domain" description="DUF6449" evidence="2">
    <location>
        <begin position="437"/>
        <end position="529"/>
    </location>
</feature>
<feature type="transmembrane region" description="Helical" evidence="1">
    <location>
        <begin position="304"/>
        <end position="326"/>
    </location>
</feature>
<reference evidence="4" key="1">
    <citation type="submission" date="2016-11" db="EMBL/GenBank/DDBJ databases">
        <authorList>
            <person name="Varghese N."/>
            <person name="Submissions S."/>
        </authorList>
    </citation>
    <scope>NUCLEOTIDE SEQUENCE [LARGE SCALE GENOMIC DNA]</scope>
    <source>
        <strain evidence="4">DSM 17957</strain>
    </source>
</reference>
<gene>
    <name evidence="3" type="ORF">SAMN02745975_02527</name>
</gene>
<keyword evidence="1" id="KW-1133">Transmembrane helix</keyword>
<proteinExistence type="predicted"/>
<feature type="transmembrane region" description="Helical" evidence="1">
    <location>
        <begin position="279"/>
        <end position="298"/>
    </location>
</feature>
<accession>A0A1M6KY57</accession>
<dbReference type="OrthoDB" id="1706490at2"/>
<dbReference type="InterPro" id="IPR045611">
    <property type="entry name" value="DUF6449"/>
</dbReference>
<keyword evidence="4" id="KW-1185">Reference proteome</keyword>
<keyword evidence="1" id="KW-0472">Membrane</keyword>
<sequence length="670" mass="77190">MTSKTSLFSKGLLKANVKRFWWVGALYTFILFLSVPFQYMMYVPDPQNEWRRVQLDACLNFFSGRNDFQMVMVAVLPTALAVLLFRYLMTSKSTATIHSLPYNRKTLYLNQLASGFLFLMAPVLFIGLTMTLLKVFTSIGAYYSMLDLLQWMGLTTLFNILFFSVAVFVGMFTGNSVAHIAFNYILHLLPLGLYVLLRDNIAAWLYGFSGSNGYDPFFDKLPWFVLFNNPAARPYLPIGDLLGYLFAILFFLAAAGYAYEKRKLEAAGEIIAFTYFRPIFKYGVTTCGMLLGGLYFRSISGGSLPVFLVGYLLSSLIAYGIAEILMQKSFRVLHTYKGYLVYAAAISLLLIGIHADVFGYVRHMPQFEEVEKVYFGYYSNIWTSEDPATDPKYKDMHHEANSFFSDPESIKNIMALHGQLIQHPKQKVSGPSPYIVYILKNGKYQVRQYTVNEKQHASLLKPIYESMEYKKIRYPIVVQKSEDIKWIQISDNRTSKKPLILANSPEMREFMALFQEEVRSMTYEEMTTYSNDSIYIQITDNKDKFYHYGFRKDFESMTAWLEEKGYYENLVLLPKDIEYAVLRKEPSRVQFDKNGAVSNTPDSVEIKDPEILKELLSISETAQYTYERIPLYVDFYIRGPYGSHSYRTPLYTNVPVSDALRGFIDTLNQS</sequence>
<dbReference type="Proteomes" id="UP000184536">
    <property type="component" value="Unassembled WGS sequence"/>
</dbReference>
<dbReference type="EMBL" id="FQZV01000033">
    <property type="protein sequence ID" value="SHJ63933.1"/>
    <property type="molecule type" value="Genomic_DNA"/>
</dbReference>
<feature type="transmembrane region" description="Helical" evidence="1">
    <location>
        <begin position="20"/>
        <end position="42"/>
    </location>
</feature>
<feature type="transmembrane region" description="Helical" evidence="1">
    <location>
        <begin position="241"/>
        <end position="259"/>
    </location>
</feature>
<feature type="transmembrane region" description="Helical" evidence="1">
    <location>
        <begin position="68"/>
        <end position="88"/>
    </location>
</feature>
<evidence type="ECO:0000256" key="1">
    <source>
        <dbReference type="SAM" id="Phobius"/>
    </source>
</evidence>
<organism evidence="3 4">
    <name type="scientific">Geosporobacter subterraneus DSM 17957</name>
    <dbReference type="NCBI Taxonomy" id="1121919"/>
    <lineage>
        <taxon>Bacteria</taxon>
        <taxon>Bacillati</taxon>
        <taxon>Bacillota</taxon>
        <taxon>Clostridia</taxon>
        <taxon>Peptostreptococcales</taxon>
        <taxon>Thermotaleaceae</taxon>
        <taxon>Geosporobacter</taxon>
    </lineage>
</organism>
<name>A0A1M6KY57_9FIRM</name>
<dbReference type="STRING" id="1121919.SAMN02745975_02527"/>
<evidence type="ECO:0000259" key="2">
    <source>
        <dbReference type="Pfam" id="PF20047"/>
    </source>
</evidence>
<feature type="transmembrane region" description="Helical" evidence="1">
    <location>
        <begin position="148"/>
        <end position="172"/>
    </location>
</feature>
<dbReference type="RefSeq" id="WP_110941629.1">
    <property type="nucleotide sequence ID" value="NZ_FQZV01000033.1"/>
</dbReference>
<protein>
    <submittedName>
        <fullName evidence="3">ABC-2 type transport system permease protein</fullName>
    </submittedName>
</protein>
<evidence type="ECO:0000313" key="3">
    <source>
        <dbReference type="EMBL" id="SHJ63933.1"/>
    </source>
</evidence>
<dbReference type="AlphaFoldDB" id="A0A1M6KY57"/>
<keyword evidence="1" id="KW-0812">Transmembrane</keyword>
<evidence type="ECO:0000313" key="4">
    <source>
        <dbReference type="Proteomes" id="UP000184536"/>
    </source>
</evidence>
<dbReference type="Pfam" id="PF20047">
    <property type="entry name" value="DUF6449"/>
    <property type="match status" value="1"/>
</dbReference>
<feature type="transmembrane region" description="Helical" evidence="1">
    <location>
        <begin position="108"/>
        <end position="128"/>
    </location>
</feature>